<dbReference type="Proteomes" id="UP000271162">
    <property type="component" value="Unassembled WGS sequence"/>
</dbReference>
<dbReference type="EMBL" id="UYSL01020812">
    <property type="protein sequence ID" value="VDL76224.1"/>
    <property type="molecule type" value="Genomic_DNA"/>
</dbReference>
<evidence type="ECO:0000313" key="2">
    <source>
        <dbReference type="Proteomes" id="UP000271162"/>
    </source>
</evidence>
<reference evidence="3" key="1">
    <citation type="submission" date="2017-02" db="UniProtKB">
        <authorList>
            <consortium name="WormBaseParasite"/>
        </authorList>
    </citation>
    <scope>IDENTIFICATION</scope>
</reference>
<dbReference type="WBParaSite" id="NBR_0001263401-mRNA-1">
    <property type="protein sequence ID" value="NBR_0001263401-mRNA-1"/>
    <property type="gene ID" value="NBR_0001263401"/>
</dbReference>
<sequence length="176" mass="19566">MIGVRALFIVASVQYISDAAQELSDFAQEQQGPTPTLEEIIVNATRANNESMSLLERAFGVRSLLTQANRELNRVLDQNDTRLLKGALDRETRALSLVMTYCRLQWCREGGRKVAGTTIAIAKAIRMTCGSESTKNKMNALFSKVFDKDSVAYGEANFERMAWRLGSGMIPLSHKC</sequence>
<gene>
    <name evidence="1" type="ORF">NBR_LOCUS12635</name>
</gene>
<protein>
    <submittedName>
        <fullName evidence="3">Secreted protein</fullName>
    </submittedName>
</protein>
<name>A0A0N4Y8R3_NIPBR</name>
<reference evidence="1 2" key="2">
    <citation type="submission" date="2018-11" db="EMBL/GenBank/DDBJ databases">
        <authorList>
            <consortium name="Pathogen Informatics"/>
        </authorList>
    </citation>
    <scope>NUCLEOTIDE SEQUENCE [LARGE SCALE GENOMIC DNA]</scope>
</reference>
<organism evidence="3">
    <name type="scientific">Nippostrongylus brasiliensis</name>
    <name type="common">Rat hookworm</name>
    <dbReference type="NCBI Taxonomy" id="27835"/>
    <lineage>
        <taxon>Eukaryota</taxon>
        <taxon>Metazoa</taxon>
        <taxon>Ecdysozoa</taxon>
        <taxon>Nematoda</taxon>
        <taxon>Chromadorea</taxon>
        <taxon>Rhabditida</taxon>
        <taxon>Rhabditina</taxon>
        <taxon>Rhabditomorpha</taxon>
        <taxon>Strongyloidea</taxon>
        <taxon>Heligmosomidae</taxon>
        <taxon>Nippostrongylus</taxon>
    </lineage>
</organism>
<dbReference type="AlphaFoldDB" id="A0A0N4Y8R3"/>
<evidence type="ECO:0000313" key="1">
    <source>
        <dbReference type="EMBL" id="VDL76224.1"/>
    </source>
</evidence>
<evidence type="ECO:0000313" key="3">
    <source>
        <dbReference type="WBParaSite" id="NBR_0001263401-mRNA-1"/>
    </source>
</evidence>
<proteinExistence type="predicted"/>
<accession>A0A0N4Y8R3</accession>
<keyword evidence="2" id="KW-1185">Reference proteome</keyword>